<proteinExistence type="predicted"/>
<evidence type="ECO:0000256" key="1">
    <source>
        <dbReference type="SAM" id="MobiDB-lite"/>
    </source>
</evidence>
<organism evidence="2 3">
    <name type="scientific">Corchorus olitorius</name>
    <dbReference type="NCBI Taxonomy" id="93759"/>
    <lineage>
        <taxon>Eukaryota</taxon>
        <taxon>Viridiplantae</taxon>
        <taxon>Streptophyta</taxon>
        <taxon>Embryophyta</taxon>
        <taxon>Tracheophyta</taxon>
        <taxon>Spermatophyta</taxon>
        <taxon>Magnoliopsida</taxon>
        <taxon>eudicotyledons</taxon>
        <taxon>Gunneridae</taxon>
        <taxon>Pentapetalae</taxon>
        <taxon>rosids</taxon>
        <taxon>malvids</taxon>
        <taxon>Malvales</taxon>
        <taxon>Malvaceae</taxon>
        <taxon>Grewioideae</taxon>
        <taxon>Apeibeae</taxon>
        <taxon>Corchorus</taxon>
    </lineage>
</organism>
<evidence type="ECO:0000313" key="3">
    <source>
        <dbReference type="Proteomes" id="UP000187203"/>
    </source>
</evidence>
<comment type="caution">
    <text evidence="2">The sequence shown here is derived from an EMBL/GenBank/DDBJ whole genome shotgun (WGS) entry which is preliminary data.</text>
</comment>
<sequence length="96" mass="10690">MASFPSFTTPPFPLQSLSASISTAATTSDQSPNRNPKARNFHPNSQSPIQKDPEPNAKSQLPMRKDYDPIGTHRQTLRFQPFPMSLDATLNKYGSR</sequence>
<evidence type="ECO:0000313" key="2">
    <source>
        <dbReference type="EMBL" id="OMP03177.1"/>
    </source>
</evidence>
<gene>
    <name evidence="2" type="ORF">COLO4_10595</name>
</gene>
<dbReference type="AlphaFoldDB" id="A0A1R3K7V4"/>
<dbReference type="EMBL" id="AWUE01014546">
    <property type="protein sequence ID" value="OMP03177.1"/>
    <property type="molecule type" value="Genomic_DNA"/>
</dbReference>
<dbReference type="Proteomes" id="UP000187203">
    <property type="component" value="Unassembled WGS sequence"/>
</dbReference>
<accession>A0A1R3K7V4</accession>
<reference evidence="3" key="1">
    <citation type="submission" date="2013-09" db="EMBL/GenBank/DDBJ databases">
        <title>Corchorus olitorius genome sequencing.</title>
        <authorList>
            <person name="Alam M."/>
            <person name="Haque M.S."/>
            <person name="Islam M.S."/>
            <person name="Emdad E.M."/>
            <person name="Islam M.M."/>
            <person name="Ahmed B."/>
            <person name="Halim A."/>
            <person name="Hossen Q.M.M."/>
            <person name="Hossain M.Z."/>
            <person name="Ahmed R."/>
            <person name="Khan M.M."/>
            <person name="Islam R."/>
            <person name="Rashid M.M."/>
            <person name="Khan S.A."/>
            <person name="Rahman M.S."/>
            <person name="Alam M."/>
            <person name="Yahiya A.S."/>
            <person name="Khan M.S."/>
            <person name="Azam M.S."/>
            <person name="Haque T."/>
            <person name="Lashkar M.Z.H."/>
            <person name="Akhand A.I."/>
            <person name="Morshed G."/>
            <person name="Roy S."/>
            <person name="Uddin K.S."/>
            <person name="Rabeya T."/>
            <person name="Hossain A.S."/>
            <person name="Chowdhury A."/>
            <person name="Snigdha A.R."/>
            <person name="Mortoza M.S."/>
            <person name="Matin S.A."/>
            <person name="Hoque S.M.E."/>
            <person name="Islam M.K."/>
            <person name="Roy D.K."/>
            <person name="Haider R."/>
            <person name="Moosa M.M."/>
            <person name="Elias S.M."/>
            <person name="Hasan A.M."/>
            <person name="Jahan S."/>
            <person name="Shafiuddin M."/>
            <person name="Mahmood N."/>
            <person name="Shommy N.S."/>
        </authorList>
    </citation>
    <scope>NUCLEOTIDE SEQUENCE [LARGE SCALE GENOMIC DNA]</scope>
    <source>
        <strain evidence="3">cv. O-4</strain>
    </source>
</reference>
<protein>
    <submittedName>
        <fullName evidence="2">Uncharacterized protein</fullName>
    </submittedName>
</protein>
<name>A0A1R3K7V4_9ROSI</name>
<feature type="compositionally biased region" description="Low complexity" evidence="1">
    <location>
        <begin position="16"/>
        <end position="28"/>
    </location>
</feature>
<keyword evidence="3" id="KW-1185">Reference proteome</keyword>
<feature type="region of interest" description="Disordered" evidence="1">
    <location>
        <begin position="1"/>
        <end position="96"/>
    </location>
</feature>